<reference evidence="2" key="1">
    <citation type="submission" date="2016-05" db="EMBL/GenBank/DDBJ databases">
        <title>Comparative genomics of biotechnologically important yeasts.</title>
        <authorList>
            <consortium name="DOE Joint Genome Institute"/>
            <person name="Riley R."/>
            <person name="Haridas S."/>
            <person name="Wolfe K.H."/>
            <person name="Lopes M.R."/>
            <person name="Hittinger C.T."/>
            <person name="Goker M."/>
            <person name="Salamov A."/>
            <person name="Wisecaver J."/>
            <person name="Long T.M."/>
            <person name="Aerts A.L."/>
            <person name="Barry K."/>
            <person name="Choi C."/>
            <person name="Clum A."/>
            <person name="Coughlan A.Y."/>
            <person name="Deshpande S."/>
            <person name="Douglass A.P."/>
            <person name="Hanson S.J."/>
            <person name="Klenk H.-P."/>
            <person name="Labutti K."/>
            <person name="Lapidus A."/>
            <person name="Lindquist E."/>
            <person name="Lipzen A."/>
            <person name="Meier-Kolthoff J.P."/>
            <person name="Ohm R.A."/>
            <person name="Otillar R.P."/>
            <person name="Pangilinan J."/>
            <person name="Peng Y."/>
            <person name="Rokas A."/>
            <person name="Rosa C.A."/>
            <person name="Scheuner C."/>
            <person name="Sibirny A.A."/>
            <person name="Slot J.C."/>
            <person name="Stielow J.B."/>
            <person name="Sun H."/>
            <person name="Kurtzman C.P."/>
            <person name="Blackwell M."/>
            <person name="Grigoriev I.V."/>
            <person name="Jeffries T.W."/>
        </authorList>
    </citation>
    <scope>NUCLEOTIDE SEQUENCE [LARGE SCALE GENOMIC DNA]</scope>
    <source>
        <strain evidence="2">NRRL Y-17324</strain>
    </source>
</reference>
<dbReference type="RefSeq" id="XP_020067608.1">
    <property type="nucleotide sequence ID" value="XM_020207280.1"/>
</dbReference>
<dbReference type="GeneID" id="30981417"/>
<organism evidence="1 2">
    <name type="scientific">Suhomyces tanzawaensis NRRL Y-17324</name>
    <dbReference type="NCBI Taxonomy" id="984487"/>
    <lineage>
        <taxon>Eukaryota</taxon>
        <taxon>Fungi</taxon>
        <taxon>Dikarya</taxon>
        <taxon>Ascomycota</taxon>
        <taxon>Saccharomycotina</taxon>
        <taxon>Pichiomycetes</taxon>
        <taxon>Debaryomycetaceae</taxon>
        <taxon>Suhomyces</taxon>
    </lineage>
</organism>
<sequence length="56" mass="6501">MYFQLEKRANIFYLPPFLPAVQLNGFASSYRDSLTSALYNLKAYSNPRIQVGFEYS</sequence>
<evidence type="ECO:0000313" key="1">
    <source>
        <dbReference type="EMBL" id="ODV82486.1"/>
    </source>
</evidence>
<protein>
    <submittedName>
        <fullName evidence="1">Uncharacterized protein</fullName>
    </submittedName>
</protein>
<keyword evidence="2" id="KW-1185">Reference proteome</keyword>
<dbReference type="EMBL" id="KV453909">
    <property type="protein sequence ID" value="ODV82486.1"/>
    <property type="molecule type" value="Genomic_DNA"/>
</dbReference>
<proteinExistence type="predicted"/>
<accession>A0A1E4SSJ3</accession>
<gene>
    <name evidence="1" type="ORF">CANTADRAFT_24981</name>
</gene>
<evidence type="ECO:0000313" key="2">
    <source>
        <dbReference type="Proteomes" id="UP000094285"/>
    </source>
</evidence>
<dbReference type="Proteomes" id="UP000094285">
    <property type="component" value="Unassembled WGS sequence"/>
</dbReference>
<dbReference type="AlphaFoldDB" id="A0A1E4SSJ3"/>
<name>A0A1E4SSJ3_9ASCO</name>